<sequence length="182" mass="20533">MAPPVRTPRRAWVDAGLSVLEHQGPDAVRVEALAAQLGVTRGGFYRQFRSRDELLEAMLDDWERRAVDDVREEVEREGGDPKRKIRRAGTLTFAQDLTPLDLAIRAWARRDPDVEARLRKVDNARMDYLRTLLRNSGVASEDVEAVALLSFSMVIANHLIKAEHPGQSRSEVLAHAARLLFD</sequence>
<dbReference type="PROSITE" id="PS50977">
    <property type="entry name" value="HTH_TETR_2"/>
    <property type="match status" value="1"/>
</dbReference>
<evidence type="ECO:0000256" key="2">
    <source>
        <dbReference type="PROSITE-ProRule" id="PRU00335"/>
    </source>
</evidence>
<reference evidence="4 5" key="1">
    <citation type="submission" date="2017-07" db="EMBL/GenBank/DDBJ databases">
        <title>First draft Genome Sequence of Nocardia cerradoensis isolated from human infection.</title>
        <authorList>
            <person name="Carrasco G."/>
        </authorList>
    </citation>
    <scope>NUCLEOTIDE SEQUENCE [LARGE SCALE GENOMIC DNA]</scope>
    <source>
        <strain evidence="4 5">CNM20130759</strain>
    </source>
</reference>
<dbReference type="RefSeq" id="WP_039783355.1">
    <property type="nucleotide sequence ID" value="NZ_JAAXOR010000002.1"/>
</dbReference>
<keyword evidence="1 2" id="KW-0238">DNA-binding</keyword>
<comment type="caution">
    <text evidence="4">The sequence shown here is derived from an EMBL/GenBank/DDBJ whole genome shotgun (WGS) entry which is preliminary data.</text>
</comment>
<dbReference type="InterPro" id="IPR001647">
    <property type="entry name" value="HTH_TetR"/>
</dbReference>
<evidence type="ECO:0000313" key="5">
    <source>
        <dbReference type="Proteomes" id="UP000215506"/>
    </source>
</evidence>
<proteinExistence type="predicted"/>
<dbReference type="InterPro" id="IPR050109">
    <property type="entry name" value="HTH-type_TetR-like_transc_reg"/>
</dbReference>
<keyword evidence="5" id="KW-1185">Reference proteome</keyword>
<dbReference type="Proteomes" id="UP000215506">
    <property type="component" value="Unassembled WGS sequence"/>
</dbReference>
<dbReference type="SUPFAM" id="SSF46689">
    <property type="entry name" value="Homeodomain-like"/>
    <property type="match status" value="1"/>
</dbReference>
<accession>A0A231H7L5</accession>
<evidence type="ECO:0000256" key="1">
    <source>
        <dbReference type="ARBA" id="ARBA00023125"/>
    </source>
</evidence>
<dbReference type="PANTHER" id="PTHR30055:SF239">
    <property type="entry name" value="TRANSCRIPTIONAL REGULATORY PROTEIN"/>
    <property type="match status" value="1"/>
</dbReference>
<dbReference type="Pfam" id="PF00440">
    <property type="entry name" value="TetR_N"/>
    <property type="match status" value="1"/>
</dbReference>
<dbReference type="Gene3D" id="1.10.357.10">
    <property type="entry name" value="Tetracycline Repressor, domain 2"/>
    <property type="match status" value="1"/>
</dbReference>
<evidence type="ECO:0000259" key="3">
    <source>
        <dbReference type="PROSITE" id="PS50977"/>
    </source>
</evidence>
<organism evidence="4 5">
    <name type="scientific">Nocardia cerradoensis</name>
    <dbReference type="NCBI Taxonomy" id="85688"/>
    <lineage>
        <taxon>Bacteria</taxon>
        <taxon>Bacillati</taxon>
        <taxon>Actinomycetota</taxon>
        <taxon>Actinomycetes</taxon>
        <taxon>Mycobacteriales</taxon>
        <taxon>Nocardiaceae</taxon>
        <taxon>Nocardia</taxon>
    </lineage>
</organism>
<dbReference type="EMBL" id="NGAF01000005">
    <property type="protein sequence ID" value="OXR44871.1"/>
    <property type="molecule type" value="Genomic_DNA"/>
</dbReference>
<dbReference type="InterPro" id="IPR009057">
    <property type="entry name" value="Homeodomain-like_sf"/>
</dbReference>
<protein>
    <submittedName>
        <fullName evidence="4">HTH-type transcriptional regulator BetI</fullName>
    </submittedName>
</protein>
<dbReference type="PANTHER" id="PTHR30055">
    <property type="entry name" value="HTH-TYPE TRANSCRIPTIONAL REGULATOR RUTR"/>
    <property type="match status" value="1"/>
</dbReference>
<dbReference type="GO" id="GO:0000976">
    <property type="term" value="F:transcription cis-regulatory region binding"/>
    <property type="evidence" value="ECO:0007669"/>
    <property type="project" value="TreeGrafter"/>
</dbReference>
<name>A0A231H7L5_9NOCA</name>
<feature type="domain" description="HTH tetR-type" evidence="3">
    <location>
        <begin position="6"/>
        <end position="66"/>
    </location>
</feature>
<feature type="DNA-binding region" description="H-T-H motif" evidence="2">
    <location>
        <begin position="29"/>
        <end position="48"/>
    </location>
</feature>
<gene>
    <name evidence="4" type="primary">betI_8</name>
    <name evidence="4" type="ORF">B7C42_02825</name>
</gene>
<dbReference type="GO" id="GO:0003700">
    <property type="term" value="F:DNA-binding transcription factor activity"/>
    <property type="evidence" value="ECO:0007669"/>
    <property type="project" value="TreeGrafter"/>
</dbReference>
<dbReference type="AlphaFoldDB" id="A0A231H7L5"/>
<evidence type="ECO:0000313" key="4">
    <source>
        <dbReference type="EMBL" id="OXR44871.1"/>
    </source>
</evidence>